<dbReference type="PIRSF" id="PIRSF000390">
    <property type="entry name" value="PLP_StrS"/>
    <property type="match status" value="1"/>
</dbReference>
<reference evidence="9 10" key="1">
    <citation type="submission" date="2019-01" db="EMBL/GenBank/DDBJ databases">
        <title>Novel species of Cellulomonas.</title>
        <authorList>
            <person name="Liu Q."/>
            <person name="Xin Y.-H."/>
        </authorList>
    </citation>
    <scope>NUCLEOTIDE SEQUENCE [LARGE SCALE GENOMIC DNA]</scope>
    <source>
        <strain evidence="9 10">HLT2-17</strain>
    </source>
</reference>
<dbReference type="SUPFAM" id="SSF53383">
    <property type="entry name" value="PLP-dependent transferases"/>
    <property type="match status" value="1"/>
</dbReference>
<evidence type="ECO:0000256" key="3">
    <source>
        <dbReference type="ARBA" id="ARBA00022679"/>
    </source>
</evidence>
<dbReference type="AlphaFoldDB" id="A0A4Q5MZY5"/>
<keyword evidence="4 7" id="KW-0663">Pyridoxal phosphate</keyword>
<gene>
    <name evidence="9" type="ORF">EUA98_08660</name>
</gene>
<dbReference type="Gene3D" id="3.40.640.10">
    <property type="entry name" value="Type I PLP-dependent aspartate aminotransferase-like (Major domain)"/>
    <property type="match status" value="1"/>
</dbReference>
<evidence type="ECO:0000256" key="1">
    <source>
        <dbReference type="ARBA" id="ARBA00001933"/>
    </source>
</evidence>
<dbReference type="PANTHER" id="PTHR30244:SF34">
    <property type="entry name" value="DTDP-4-AMINO-4,6-DIDEOXYGALACTOSE TRANSAMINASE"/>
    <property type="match status" value="1"/>
</dbReference>
<dbReference type="InterPro" id="IPR015421">
    <property type="entry name" value="PyrdxlP-dep_Trfase_major"/>
</dbReference>
<evidence type="ECO:0000256" key="2">
    <source>
        <dbReference type="ARBA" id="ARBA00022576"/>
    </source>
</evidence>
<evidence type="ECO:0000256" key="8">
    <source>
        <dbReference type="RuleBase" id="RU004508"/>
    </source>
</evidence>
<protein>
    <submittedName>
        <fullName evidence="9">DegT/DnrJ/EryC1/StrS family aminotransferase</fullName>
    </submittedName>
</protein>
<sequence length="365" mass="39219">MIHIASPELSGNEKLYVNECLDSTWISSSGRFITDFERAFADACGAKHAIATNNGTTALHLVLAALGIGPGDEVVVPVLTYIATANAVRYCGAEPVFVDVEPDTMNMDPRLFEAAITPRTRAVIPVDLYGHPADMVAIAAIAELHGIAVIEDSAEAHGAEINGGRVGSFGLATAFSFFGNKILTTGEGGAVTTNDAALASRMRLLRGQGMDLERRYWFTDVGYNYRMTNIAAAIGLAQLERFDESLARRDQIAKQYDALLSGNARLALPESRPEVRRVNWLYTVTVEGLSADERDQLIVDLASEGIETRPVFHPLHHLPPYLQPDASFPVAERLGASGISLPTHLGLSENDIATVCEALSGALDT</sequence>
<dbReference type="GO" id="GO:0030170">
    <property type="term" value="F:pyridoxal phosphate binding"/>
    <property type="evidence" value="ECO:0007669"/>
    <property type="project" value="TreeGrafter"/>
</dbReference>
<accession>A0A4Q5MZY5</accession>
<keyword evidence="3 9" id="KW-0808">Transferase</keyword>
<keyword evidence="2 9" id="KW-0032">Aminotransferase</keyword>
<evidence type="ECO:0000313" key="9">
    <source>
        <dbReference type="EMBL" id="RYV51348.1"/>
    </source>
</evidence>
<dbReference type="PANTHER" id="PTHR30244">
    <property type="entry name" value="TRANSAMINASE"/>
    <property type="match status" value="1"/>
</dbReference>
<evidence type="ECO:0000256" key="7">
    <source>
        <dbReference type="PIRSR" id="PIRSR000390-2"/>
    </source>
</evidence>
<dbReference type="InterPro" id="IPR000653">
    <property type="entry name" value="DegT/StrS_aminotransferase"/>
</dbReference>
<dbReference type="OrthoDB" id="9804264at2"/>
<dbReference type="CDD" id="cd00616">
    <property type="entry name" value="AHBA_syn"/>
    <property type="match status" value="1"/>
</dbReference>
<dbReference type="EMBL" id="SDWW01000017">
    <property type="protein sequence ID" value="RYV51348.1"/>
    <property type="molecule type" value="Genomic_DNA"/>
</dbReference>
<feature type="active site" description="Proton acceptor" evidence="6">
    <location>
        <position position="181"/>
    </location>
</feature>
<dbReference type="InterPro" id="IPR015422">
    <property type="entry name" value="PyrdxlP-dep_Trfase_small"/>
</dbReference>
<comment type="similarity">
    <text evidence="5 8">Belongs to the DegT/DnrJ/EryC1 family.</text>
</comment>
<evidence type="ECO:0000256" key="5">
    <source>
        <dbReference type="ARBA" id="ARBA00037999"/>
    </source>
</evidence>
<evidence type="ECO:0000256" key="4">
    <source>
        <dbReference type="ARBA" id="ARBA00022898"/>
    </source>
</evidence>
<dbReference type="FunFam" id="3.40.640.10:FF:000090">
    <property type="entry name" value="Pyridoxal phosphate-dependent aminotransferase"/>
    <property type="match status" value="1"/>
</dbReference>
<comment type="caution">
    <text evidence="9">The sequence shown here is derived from an EMBL/GenBank/DDBJ whole genome shotgun (WGS) entry which is preliminary data.</text>
</comment>
<feature type="modified residue" description="N6-(pyridoxal phosphate)lysine" evidence="7">
    <location>
        <position position="181"/>
    </location>
</feature>
<dbReference type="Proteomes" id="UP000293764">
    <property type="component" value="Unassembled WGS sequence"/>
</dbReference>
<keyword evidence="10" id="KW-1185">Reference proteome</keyword>
<organism evidence="9 10">
    <name type="scientific">Pengzhenrongella frigida</name>
    <dbReference type="NCBI Taxonomy" id="1259133"/>
    <lineage>
        <taxon>Bacteria</taxon>
        <taxon>Bacillati</taxon>
        <taxon>Actinomycetota</taxon>
        <taxon>Actinomycetes</taxon>
        <taxon>Micrococcales</taxon>
        <taxon>Pengzhenrongella</taxon>
    </lineage>
</organism>
<dbReference type="GO" id="GO:0000271">
    <property type="term" value="P:polysaccharide biosynthetic process"/>
    <property type="evidence" value="ECO:0007669"/>
    <property type="project" value="TreeGrafter"/>
</dbReference>
<dbReference type="Pfam" id="PF01041">
    <property type="entry name" value="DegT_DnrJ_EryC1"/>
    <property type="match status" value="1"/>
</dbReference>
<dbReference type="GO" id="GO:0008483">
    <property type="term" value="F:transaminase activity"/>
    <property type="evidence" value="ECO:0007669"/>
    <property type="project" value="UniProtKB-KW"/>
</dbReference>
<dbReference type="InterPro" id="IPR015424">
    <property type="entry name" value="PyrdxlP-dep_Trfase"/>
</dbReference>
<comment type="cofactor">
    <cofactor evidence="1">
        <name>pyridoxal 5'-phosphate</name>
        <dbReference type="ChEBI" id="CHEBI:597326"/>
    </cofactor>
</comment>
<proteinExistence type="inferred from homology"/>
<dbReference type="Gene3D" id="3.90.1150.10">
    <property type="entry name" value="Aspartate Aminotransferase, domain 1"/>
    <property type="match status" value="1"/>
</dbReference>
<evidence type="ECO:0000256" key="6">
    <source>
        <dbReference type="PIRSR" id="PIRSR000390-1"/>
    </source>
</evidence>
<name>A0A4Q5MZY5_9MICO</name>
<evidence type="ECO:0000313" key="10">
    <source>
        <dbReference type="Proteomes" id="UP000293764"/>
    </source>
</evidence>
<dbReference type="RefSeq" id="WP_130102280.1">
    <property type="nucleotide sequence ID" value="NZ_SDWW01000017.1"/>
</dbReference>